<gene>
    <name evidence="1" type="ORF">BpHYR1_029577</name>
</gene>
<reference evidence="1 2" key="1">
    <citation type="journal article" date="2018" name="Sci. Rep.">
        <title>Genomic signatures of local adaptation to the degree of environmental predictability in rotifers.</title>
        <authorList>
            <person name="Franch-Gras L."/>
            <person name="Hahn C."/>
            <person name="Garcia-Roger E.M."/>
            <person name="Carmona M.J."/>
            <person name="Serra M."/>
            <person name="Gomez A."/>
        </authorList>
    </citation>
    <scope>NUCLEOTIDE SEQUENCE [LARGE SCALE GENOMIC DNA]</scope>
    <source>
        <strain evidence="1">HYR1</strain>
    </source>
</reference>
<evidence type="ECO:0000313" key="1">
    <source>
        <dbReference type="EMBL" id="RNA30707.1"/>
    </source>
</evidence>
<comment type="caution">
    <text evidence="1">The sequence shown here is derived from an EMBL/GenBank/DDBJ whole genome shotgun (WGS) entry which is preliminary data.</text>
</comment>
<keyword evidence="2" id="KW-1185">Reference proteome</keyword>
<dbReference type="EMBL" id="REGN01002052">
    <property type="protein sequence ID" value="RNA30707.1"/>
    <property type="molecule type" value="Genomic_DNA"/>
</dbReference>
<protein>
    <submittedName>
        <fullName evidence="1">Uncharacterized protein</fullName>
    </submittedName>
</protein>
<sequence>MRLRDLPPESEVPFYHIDRYDRYGFNNVARKLKGNQVWFSRLLNNIWIIKNIINFIKIKLVKYHKAKNSRKNIINQNNFVENDAFRPIGLLQDLDDRKLQFFN</sequence>
<accession>A0A3M7S508</accession>
<proteinExistence type="predicted"/>
<name>A0A3M7S508_BRAPC</name>
<dbReference type="AlphaFoldDB" id="A0A3M7S508"/>
<evidence type="ECO:0000313" key="2">
    <source>
        <dbReference type="Proteomes" id="UP000276133"/>
    </source>
</evidence>
<organism evidence="1 2">
    <name type="scientific">Brachionus plicatilis</name>
    <name type="common">Marine rotifer</name>
    <name type="synonym">Brachionus muelleri</name>
    <dbReference type="NCBI Taxonomy" id="10195"/>
    <lineage>
        <taxon>Eukaryota</taxon>
        <taxon>Metazoa</taxon>
        <taxon>Spiralia</taxon>
        <taxon>Gnathifera</taxon>
        <taxon>Rotifera</taxon>
        <taxon>Eurotatoria</taxon>
        <taxon>Monogononta</taxon>
        <taxon>Pseudotrocha</taxon>
        <taxon>Ploima</taxon>
        <taxon>Brachionidae</taxon>
        <taxon>Brachionus</taxon>
    </lineage>
</organism>
<dbReference type="Proteomes" id="UP000276133">
    <property type="component" value="Unassembled WGS sequence"/>
</dbReference>